<dbReference type="SUPFAM" id="SSF53756">
    <property type="entry name" value="UDP-Glycosyltransferase/glycogen phosphorylase"/>
    <property type="match status" value="1"/>
</dbReference>
<dbReference type="Pfam" id="PF00534">
    <property type="entry name" value="Glycos_transf_1"/>
    <property type="match status" value="1"/>
</dbReference>
<feature type="domain" description="Glycosyl transferase family 1" evidence="1">
    <location>
        <begin position="175"/>
        <end position="334"/>
    </location>
</feature>
<protein>
    <submittedName>
        <fullName evidence="3">Glycosyltransferase family 4 protein</fullName>
    </submittedName>
</protein>
<organism evidence="3 4">
    <name type="scientific">Alkaliphilus pronyensis</name>
    <dbReference type="NCBI Taxonomy" id="1482732"/>
    <lineage>
        <taxon>Bacteria</taxon>
        <taxon>Bacillati</taxon>
        <taxon>Bacillota</taxon>
        <taxon>Clostridia</taxon>
        <taxon>Peptostreptococcales</taxon>
        <taxon>Natronincolaceae</taxon>
        <taxon>Alkaliphilus</taxon>
    </lineage>
</organism>
<dbReference type="PANTHER" id="PTHR45947:SF3">
    <property type="entry name" value="SULFOQUINOVOSYL TRANSFERASE SQD2"/>
    <property type="match status" value="1"/>
</dbReference>
<accession>A0A6I0EY19</accession>
<dbReference type="Proteomes" id="UP000432715">
    <property type="component" value="Unassembled WGS sequence"/>
</dbReference>
<dbReference type="Pfam" id="PF13439">
    <property type="entry name" value="Glyco_transf_4"/>
    <property type="match status" value="1"/>
</dbReference>
<keyword evidence="4" id="KW-1185">Reference proteome</keyword>
<gene>
    <name evidence="3" type="ORF">F8154_09545</name>
</gene>
<dbReference type="RefSeq" id="WP_151861392.1">
    <property type="nucleotide sequence ID" value="NZ_WBZC01000031.1"/>
</dbReference>
<keyword evidence="3" id="KW-0808">Transferase</keyword>
<evidence type="ECO:0000259" key="1">
    <source>
        <dbReference type="Pfam" id="PF00534"/>
    </source>
</evidence>
<comment type="caution">
    <text evidence="3">The sequence shown here is derived from an EMBL/GenBank/DDBJ whole genome shotgun (WGS) entry which is preliminary data.</text>
</comment>
<dbReference type="InterPro" id="IPR001296">
    <property type="entry name" value="Glyco_trans_1"/>
</dbReference>
<feature type="domain" description="Glycosyltransferase subfamily 4-like N-terminal" evidence="2">
    <location>
        <begin position="15"/>
        <end position="167"/>
    </location>
</feature>
<dbReference type="InterPro" id="IPR050194">
    <property type="entry name" value="Glycosyltransferase_grp1"/>
</dbReference>
<proteinExistence type="predicted"/>
<dbReference type="InterPro" id="IPR028098">
    <property type="entry name" value="Glyco_trans_4-like_N"/>
</dbReference>
<name>A0A6I0EY19_9FIRM</name>
<dbReference type="Gene3D" id="3.40.50.2000">
    <property type="entry name" value="Glycogen Phosphorylase B"/>
    <property type="match status" value="2"/>
</dbReference>
<evidence type="ECO:0000313" key="3">
    <source>
        <dbReference type="EMBL" id="KAB3534171.1"/>
    </source>
</evidence>
<evidence type="ECO:0000259" key="2">
    <source>
        <dbReference type="Pfam" id="PF13439"/>
    </source>
</evidence>
<dbReference type="OrthoDB" id="9766971at2"/>
<evidence type="ECO:0000313" key="4">
    <source>
        <dbReference type="Proteomes" id="UP000432715"/>
    </source>
</evidence>
<dbReference type="GO" id="GO:0016758">
    <property type="term" value="F:hexosyltransferase activity"/>
    <property type="evidence" value="ECO:0007669"/>
    <property type="project" value="TreeGrafter"/>
</dbReference>
<sequence length="376" mass="42360">MNKLKVLLPTTGLDIGGAETHVTELAKQLKEMGHQPIVMSSGGIYVDELQNYDIEHVQSPLNSKSPKDMLVSIKCFYDTVKQYRPHIIHTHGRIAALISRLISARLKVPFMTTSHALFTYRWPLKHLTFWGDEVIAISDDVKQHLINRFDVKKDKITVIPNGINMKRFSPDIEDNNIMKELSLREKSKKVVYVSRLDGPLAELAARVVEITPRLQEAFNDIEVIIVGDGEGLNKIKELASKIDNSHDIVKITGKRTDIHNILNIADAVIAVGRTAIEAMAIEKTVIIAGGEGYMGILSEQNFELALGTNFTGRGINTIESSHQLSQDIINLLQLPKEEIINRGKFFRDKVHQIYSVEETTRQTIEVYYKLLRGDSK</sequence>
<dbReference type="EMBL" id="WBZC01000031">
    <property type="protein sequence ID" value="KAB3534171.1"/>
    <property type="molecule type" value="Genomic_DNA"/>
</dbReference>
<reference evidence="3 4" key="1">
    <citation type="submission" date="2019-10" db="EMBL/GenBank/DDBJ databases">
        <title>Alkaliphilus serpentinus sp. nov. and Alkaliphilus pronyensis sp. nov., two novel anaerobic alkaliphilic species isolated from the serpentinized-hosted hydrothermal field of the Prony Bay (New Caledonia).</title>
        <authorList>
            <person name="Postec A."/>
        </authorList>
    </citation>
    <scope>NUCLEOTIDE SEQUENCE [LARGE SCALE GENOMIC DNA]</scope>
    <source>
        <strain evidence="3 4">LacV</strain>
    </source>
</reference>
<dbReference type="AlphaFoldDB" id="A0A6I0EY19"/>
<dbReference type="PANTHER" id="PTHR45947">
    <property type="entry name" value="SULFOQUINOVOSYL TRANSFERASE SQD2"/>
    <property type="match status" value="1"/>
</dbReference>